<protein>
    <submittedName>
        <fullName evidence="1">Uncharacterized protein</fullName>
    </submittedName>
</protein>
<keyword evidence="2" id="KW-1185">Reference proteome</keyword>
<gene>
    <name evidence="1" type="ORF">D9613_011954</name>
</gene>
<name>A0A8H4QEV3_9AGAR</name>
<reference evidence="1 2" key="1">
    <citation type="submission" date="2019-12" db="EMBL/GenBank/DDBJ databases">
        <authorList>
            <person name="Floudas D."/>
            <person name="Bentzer J."/>
            <person name="Ahren D."/>
            <person name="Johansson T."/>
            <person name="Persson P."/>
            <person name="Tunlid A."/>
        </authorList>
    </citation>
    <scope>NUCLEOTIDE SEQUENCE [LARGE SCALE GENOMIC DNA]</scope>
    <source>
        <strain evidence="1 2">CBS 102.39</strain>
    </source>
</reference>
<dbReference type="AlphaFoldDB" id="A0A8H4QEV3"/>
<proteinExistence type="predicted"/>
<accession>A0A8H4QEV3</accession>
<evidence type="ECO:0000313" key="1">
    <source>
        <dbReference type="EMBL" id="KAF4609722.1"/>
    </source>
</evidence>
<dbReference type="EMBL" id="JAACJL010000060">
    <property type="protein sequence ID" value="KAF4609722.1"/>
    <property type="molecule type" value="Genomic_DNA"/>
</dbReference>
<dbReference type="Proteomes" id="UP000521872">
    <property type="component" value="Unassembled WGS sequence"/>
</dbReference>
<sequence>MLGDAEGVWPITMYIVDDLGGVRDAGERREFGPSPLLPLLSSAVQDSWPFRGVPLPIHNVHVNFTRTLYAGMVAIGSWSSYWSISEQDTLDDDQGALTSSLNLDWCPIELTTQQ</sequence>
<comment type="caution">
    <text evidence="1">The sequence shown here is derived from an EMBL/GenBank/DDBJ whole genome shotgun (WGS) entry which is preliminary data.</text>
</comment>
<evidence type="ECO:0000313" key="2">
    <source>
        <dbReference type="Proteomes" id="UP000521872"/>
    </source>
</evidence>
<organism evidence="1 2">
    <name type="scientific">Agrocybe pediades</name>
    <dbReference type="NCBI Taxonomy" id="84607"/>
    <lineage>
        <taxon>Eukaryota</taxon>
        <taxon>Fungi</taxon>
        <taxon>Dikarya</taxon>
        <taxon>Basidiomycota</taxon>
        <taxon>Agaricomycotina</taxon>
        <taxon>Agaricomycetes</taxon>
        <taxon>Agaricomycetidae</taxon>
        <taxon>Agaricales</taxon>
        <taxon>Agaricineae</taxon>
        <taxon>Strophariaceae</taxon>
        <taxon>Agrocybe</taxon>
    </lineage>
</organism>